<dbReference type="RefSeq" id="WP_203254682.1">
    <property type="nucleotide sequence ID" value="NZ_CP069127.1"/>
</dbReference>
<dbReference type="PROSITE" id="PS00552">
    <property type="entry name" value="HTH_MERR_1"/>
    <property type="match status" value="1"/>
</dbReference>
<evidence type="ECO:0000259" key="2">
    <source>
        <dbReference type="PROSITE" id="PS50937"/>
    </source>
</evidence>
<feature type="domain" description="HTH merR-type" evidence="2">
    <location>
        <begin position="3"/>
        <end position="71"/>
    </location>
</feature>
<proteinExistence type="predicted"/>
<dbReference type="EMBL" id="CP069127">
    <property type="protein sequence ID" value="QRG65164.1"/>
    <property type="molecule type" value="Genomic_DNA"/>
</dbReference>
<name>A0ABX7FG55_BRECH</name>
<dbReference type="PANTHER" id="PTHR30204">
    <property type="entry name" value="REDOX-CYCLING DRUG-SENSING TRANSCRIPTIONAL ACTIVATOR SOXR"/>
    <property type="match status" value="1"/>
</dbReference>
<evidence type="ECO:0000313" key="4">
    <source>
        <dbReference type="Proteomes" id="UP000596248"/>
    </source>
</evidence>
<protein>
    <submittedName>
        <fullName evidence="3">MerR family transcriptional regulator</fullName>
    </submittedName>
</protein>
<dbReference type="Pfam" id="PF13411">
    <property type="entry name" value="MerR_1"/>
    <property type="match status" value="1"/>
</dbReference>
<accession>A0ABX7FG55</accession>
<sequence length="147" mass="16770">MSGLSIGQLAARADLNASTLRYYESVGLLPSPERKNGQRRYDEGLLDRIHFIKVAQQTGFRIQEIAVLLEGFEAGHSLSERWELMARQKRSELEERKKQINSMIQILDCGLRCKCLTWSECLEKIENTGSYQEGTGSGSDFKRTIRK</sequence>
<keyword evidence="1" id="KW-0238">DNA-binding</keyword>
<dbReference type="SMART" id="SM00422">
    <property type="entry name" value="HTH_MERR"/>
    <property type="match status" value="1"/>
</dbReference>
<reference evidence="3 4" key="1">
    <citation type="submission" date="2021-01" db="EMBL/GenBank/DDBJ databases">
        <title>Identification of strong promoters based on the transcriptome of Brevibacillus choshinensis.</title>
        <authorList>
            <person name="Yao D."/>
            <person name="Zhang K."/>
            <person name="Wu J."/>
        </authorList>
    </citation>
    <scope>NUCLEOTIDE SEQUENCE [LARGE SCALE GENOMIC DNA]</scope>
    <source>
        <strain evidence="3 4">HPD31-SP3</strain>
    </source>
</reference>
<dbReference type="Gene3D" id="1.10.1660.10">
    <property type="match status" value="1"/>
</dbReference>
<dbReference type="PROSITE" id="PS50937">
    <property type="entry name" value="HTH_MERR_2"/>
    <property type="match status" value="1"/>
</dbReference>
<dbReference type="InterPro" id="IPR047057">
    <property type="entry name" value="MerR_fam"/>
</dbReference>
<gene>
    <name evidence="3" type="ORF">JNE38_16065</name>
</gene>
<dbReference type="InterPro" id="IPR009061">
    <property type="entry name" value="DNA-bd_dom_put_sf"/>
</dbReference>
<organism evidence="3 4">
    <name type="scientific">Brevibacillus choshinensis</name>
    <dbReference type="NCBI Taxonomy" id="54911"/>
    <lineage>
        <taxon>Bacteria</taxon>
        <taxon>Bacillati</taxon>
        <taxon>Bacillota</taxon>
        <taxon>Bacilli</taxon>
        <taxon>Bacillales</taxon>
        <taxon>Paenibacillaceae</taxon>
        <taxon>Brevibacillus</taxon>
    </lineage>
</organism>
<dbReference type="SUPFAM" id="SSF46955">
    <property type="entry name" value="Putative DNA-binding domain"/>
    <property type="match status" value="1"/>
</dbReference>
<dbReference type="PANTHER" id="PTHR30204:SF97">
    <property type="entry name" value="MERR FAMILY REGULATORY PROTEIN"/>
    <property type="match status" value="1"/>
</dbReference>
<evidence type="ECO:0000313" key="3">
    <source>
        <dbReference type="EMBL" id="QRG65164.1"/>
    </source>
</evidence>
<evidence type="ECO:0000256" key="1">
    <source>
        <dbReference type="ARBA" id="ARBA00023125"/>
    </source>
</evidence>
<dbReference type="InterPro" id="IPR000551">
    <property type="entry name" value="MerR-type_HTH_dom"/>
</dbReference>
<dbReference type="Proteomes" id="UP000596248">
    <property type="component" value="Chromosome"/>
</dbReference>
<dbReference type="PRINTS" id="PR00040">
    <property type="entry name" value="HTHMERR"/>
</dbReference>
<keyword evidence="4" id="KW-1185">Reference proteome</keyword>